<feature type="compositionally biased region" description="Low complexity" evidence="1">
    <location>
        <begin position="217"/>
        <end position="229"/>
    </location>
</feature>
<dbReference type="EMBL" id="VOFY01000015">
    <property type="protein sequence ID" value="KAA8585684.1"/>
    <property type="molecule type" value="Genomic_DNA"/>
</dbReference>
<keyword evidence="3" id="KW-1185">Reference proteome</keyword>
<dbReference type="Proteomes" id="UP000327493">
    <property type="component" value="Chromosome 15"/>
</dbReference>
<organism evidence="2 3">
    <name type="scientific">Etheostoma spectabile</name>
    <name type="common">orangethroat darter</name>
    <dbReference type="NCBI Taxonomy" id="54343"/>
    <lineage>
        <taxon>Eukaryota</taxon>
        <taxon>Metazoa</taxon>
        <taxon>Chordata</taxon>
        <taxon>Craniata</taxon>
        <taxon>Vertebrata</taxon>
        <taxon>Euteleostomi</taxon>
        <taxon>Actinopterygii</taxon>
        <taxon>Neopterygii</taxon>
        <taxon>Teleostei</taxon>
        <taxon>Neoteleostei</taxon>
        <taxon>Acanthomorphata</taxon>
        <taxon>Eupercaria</taxon>
        <taxon>Perciformes</taxon>
        <taxon>Percoidei</taxon>
        <taxon>Percidae</taxon>
        <taxon>Etheostomatinae</taxon>
        <taxon>Etheostoma</taxon>
    </lineage>
</organism>
<feature type="region of interest" description="Disordered" evidence="1">
    <location>
        <begin position="685"/>
        <end position="739"/>
    </location>
</feature>
<evidence type="ECO:0000313" key="2">
    <source>
        <dbReference type="EMBL" id="KAA8585684.1"/>
    </source>
</evidence>
<feature type="region of interest" description="Disordered" evidence="1">
    <location>
        <begin position="981"/>
        <end position="1018"/>
    </location>
</feature>
<evidence type="ECO:0000256" key="1">
    <source>
        <dbReference type="SAM" id="MobiDB-lite"/>
    </source>
</evidence>
<feature type="compositionally biased region" description="Polar residues" evidence="1">
    <location>
        <begin position="1009"/>
        <end position="1018"/>
    </location>
</feature>
<feature type="compositionally biased region" description="Polar residues" evidence="1">
    <location>
        <begin position="22"/>
        <end position="33"/>
    </location>
</feature>
<feature type="region of interest" description="Disordered" evidence="1">
    <location>
        <begin position="139"/>
        <end position="233"/>
    </location>
</feature>
<proteinExistence type="predicted"/>
<feature type="compositionally biased region" description="Basic and acidic residues" evidence="1">
    <location>
        <begin position="541"/>
        <end position="568"/>
    </location>
</feature>
<feature type="compositionally biased region" description="Basic and acidic residues" evidence="1">
    <location>
        <begin position="685"/>
        <end position="698"/>
    </location>
</feature>
<gene>
    <name evidence="2" type="ORF">FQN60_004378</name>
</gene>
<feature type="region of interest" description="Disordered" evidence="1">
    <location>
        <begin position="279"/>
        <end position="323"/>
    </location>
</feature>
<feature type="region of interest" description="Disordered" evidence="1">
    <location>
        <begin position="1"/>
        <end position="49"/>
    </location>
</feature>
<comment type="caution">
    <text evidence="2">The sequence shown here is derived from an EMBL/GenBank/DDBJ whole genome shotgun (WGS) entry which is preliminary data.</text>
</comment>
<feature type="compositionally biased region" description="Basic and acidic residues" evidence="1">
    <location>
        <begin position="342"/>
        <end position="352"/>
    </location>
</feature>
<name>A0A5J5CX21_9PERO</name>
<evidence type="ECO:0000313" key="3">
    <source>
        <dbReference type="Proteomes" id="UP000327493"/>
    </source>
</evidence>
<feature type="compositionally biased region" description="Basic and acidic residues" evidence="1">
    <location>
        <begin position="1076"/>
        <end position="1085"/>
    </location>
</feature>
<feature type="compositionally biased region" description="Polar residues" evidence="1">
    <location>
        <begin position="192"/>
        <end position="206"/>
    </location>
</feature>
<accession>A0A5J5CX21</accession>
<feature type="compositionally biased region" description="Polar residues" evidence="1">
    <location>
        <begin position="157"/>
        <end position="174"/>
    </location>
</feature>
<feature type="region of interest" description="Disordered" evidence="1">
    <location>
        <begin position="1216"/>
        <end position="1283"/>
    </location>
</feature>
<feature type="compositionally biased region" description="Polar residues" evidence="1">
    <location>
        <begin position="988"/>
        <end position="998"/>
    </location>
</feature>
<feature type="region of interest" description="Disordered" evidence="1">
    <location>
        <begin position="541"/>
        <end position="569"/>
    </location>
</feature>
<feature type="compositionally biased region" description="Polar residues" evidence="1">
    <location>
        <begin position="456"/>
        <end position="468"/>
    </location>
</feature>
<feature type="region of interest" description="Disordered" evidence="1">
    <location>
        <begin position="1056"/>
        <end position="1101"/>
    </location>
</feature>
<feature type="compositionally biased region" description="Polar residues" evidence="1">
    <location>
        <begin position="476"/>
        <end position="485"/>
    </location>
</feature>
<feature type="compositionally biased region" description="Polar residues" evidence="1">
    <location>
        <begin position="296"/>
        <end position="306"/>
    </location>
</feature>
<feature type="region of interest" description="Disordered" evidence="1">
    <location>
        <begin position="456"/>
        <end position="485"/>
    </location>
</feature>
<protein>
    <submittedName>
        <fullName evidence="2">Uncharacterized protein</fullName>
    </submittedName>
</protein>
<reference evidence="2 3" key="1">
    <citation type="submission" date="2019-08" db="EMBL/GenBank/DDBJ databases">
        <title>A chromosome-level genome assembly, high-density linkage maps, and genome scans reveal the genomic architecture of hybrid incompatibilities underlying speciation via character displacement in darters (Percidae: Etheostominae).</title>
        <authorList>
            <person name="Moran R.L."/>
            <person name="Catchen J.M."/>
            <person name="Fuller R.C."/>
        </authorList>
    </citation>
    <scope>NUCLEOTIDE SEQUENCE [LARGE SCALE GENOMIC DNA]</scope>
    <source>
        <strain evidence="2">EspeVRDwgs_2016</strain>
        <tissue evidence="2">Muscle</tissue>
    </source>
</reference>
<sequence length="1425" mass="159404">MAATSAVSISPPAHQGPIAGSLHTNSRGPTCEQQAPGLHGISQDPGASFHPQPPVFVRPFFYVHAPPPPQPPPPPPFLHYQWPMPFPYNPFAAFPGMGYGMVMPPFPPHPYMNAPAHFLHHPHPHVQPVDRRFLHSPVYAPSAPYQNPNRTHRSHQSHTGNVRETVNCEVQTEPIQIGRYGERSPLIDSDSGRATGSNSPSASSTRLQKRGSAEVRNNTLSSSASLTSAGSPDSIVPVCSSFQQEVVKERHVSVPDILMSWRSGTPQARILKLADNLPQNDDQLPSYETEKGHQKSFYQSPTQTKNGPVVADSADDDAERNLNSKNGATLYQILKLSKAHGEWKAEGRRENEPVGLNGSQKRSLPYTDKLLHSHKKSRPLPDNEQEDETNPQRPERVPDQTEIIPYQMYSCQTARKMNESVWSVESLPPFIATKEWLLQNGMLEPEVTDPVLMSKTPPQNHHQLSSYTTEEDNDRSFYQSPTRTKNGPIVADGAYDNTEGSLCSVDISTLYTIFKLRDDHEERNAESQCAVQCSLPSTDELLHSQNESRKLPDNEQEDGDKSNPHADPAEILPYQMSFNSSQMRTIESLWSVKSLPSYIPTKDSLLQNSMFVPKVTDYVPVSKTLPQNDHQLPSYATEDHEKSYQCLTQTKNGPVVADGPNDNAKGNLHSEDSTASFIILKLRQAHEEQSPQSRREIESVEFTGSEERDELLQSQNESHKLPNNEQEDEETNPHGDTTEIIPYQMSLNVSQMERKMNESVWSVESLPPLIPEDWLLQNGMYEPKVTGSVPVSKTPPQNDHLLPCYENEEQMSFYQSTTRKKNGPMVDDSEYANDAESNLSSMDSVILFKIFKLIDGHEGHNAECRRENEPMRLVGSGRRHGLPCADELLHPRKLPDHEQENGNETNPLADITEIIPYQMYSCQTESKMNESVWSVESLPPFIPSKEWLLQNGMLDPEVSDSVPMSKTLSRNDNQLLSHLAEEEHKKSSYQSPTQTENSPLVPDGANDNAKGSLSSKNSPTFFELKEAHEVQKSESRRENEPVGLVDPVRRMLLYTDELPHSRNESQTIPDNEQEDADKTNPHEDTTPYQIKKTTESVCSAESLPLSIPNKDSLLQNGMLEFEVTDSVPMSKTPPQNDHHVPSYEAEEEHVRSVFQRPTRNKNGPVMADAAYTINAEGNLSSMDSATLFKIFKLRKAHEERLAESMKAVRRRVPCTDELRLSQNESQKLPENEQEDGDETNPQADTTEIIPYEVCSSQPARKMNESVKSLAPSMPAKKSSDMDASKTRTLKQGKGIVPLAKGPLASPTPRQSKILFTITEDDTDTNRCRVIGQNGVDVEDEACRNKEVQNQQLCVQTAAQKIADVSPSKTHLVDCGVQCSELLEHNCICTAANRKPTMEIIANLGNRKVDMEGTDADDSLEDYAWF</sequence>
<feature type="region of interest" description="Disordered" evidence="1">
    <location>
        <begin position="342"/>
        <end position="401"/>
    </location>
</feature>